<feature type="compositionally biased region" description="Low complexity" evidence="1">
    <location>
        <begin position="88"/>
        <end position="104"/>
    </location>
</feature>
<reference evidence="2" key="1">
    <citation type="journal article" date="2014" name="PLoS ONE">
        <title>Transcriptome-Based Identification of ABC Transporters in the Western Tarnished Plant Bug Lygus hesperus.</title>
        <authorList>
            <person name="Hull J.J."/>
            <person name="Chaney K."/>
            <person name="Geib S.M."/>
            <person name="Fabrick J.A."/>
            <person name="Brent C.S."/>
            <person name="Walsh D."/>
            <person name="Lavine L.C."/>
        </authorList>
    </citation>
    <scope>NUCLEOTIDE SEQUENCE</scope>
</reference>
<reference evidence="2" key="2">
    <citation type="submission" date="2014-07" db="EMBL/GenBank/DDBJ databases">
        <authorList>
            <person name="Hull J."/>
        </authorList>
    </citation>
    <scope>NUCLEOTIDE SEQUENCE</scope>
</reference>
<accession>A0A0A9XUF3</accession>
<gene>
    <name evidence="2" type="primary">rplV_3</name>
    <name evidence="2" type="ORF">CM83_203</name>
</gene>
<protein>
    <submittedName>
        <fullName evidence="2">50S ribosomal protein L22</fullName>
    </submittedName>
</protein>
<feature type="region of interest" description="Disordered" evidence="1">
    <location>
        <begin position="48"/>
        <end position="118"/>
    </location>
</feature>
<proteinExistence type="predicted"/>
<dbReference type="AlphaFoldDB" id="A0A0A9XUF3"/>
<evidence type="ECO:0000256" key="1">
    <source>
        <dbReference type="SAM" id="MobiDB-lite"/>
    </source>
</evidence>
<organism evidence="2">
    <name type="scientific">Lygus hesperus</name>
    <name type="common">Western plant bug</name>
    <dbReference type="NCBI Taxonomy" id="30085"/>
    <lineage>
        <taxon>Eukaryota</taxon>
        <taxon>Metazoa</taxon>
        <taxon>Ecdysozoa</taxon>
        <taxon>Arthropoda</taxon>
        <taxon>Hexapoda</taxon>
        <taxon>Insecta</taxon>
        <taxon>Pterygota</taxon>
        <taxon>Neoptera</taxon>
        <taxon>Paraneoptera</taxon>
        <taxon>Hemiptera</taxon>
        <taxon>Heteroptera</taxon>
        <taxon>Panheteroptera</taxon>
        <taxon>Cimicomorpha</taxon>
        <taxon>Miridae</taxon>
        <taxon>Mirini</taxon>
        <taxon>Lygus</taxon>
    </lineage>
</organism>
<feature type="non-terminal residue" evidence="2">
    <location>
        <position position="118"/>
    </location>
</feature>
<keyword evidence="2" id="KW-0687">Ribonucleoprotein</keyword>
<dbReference type="EMBL" id="GBHO01019237">
    <property type="protein sequence ID" value="JAG24367.1"/>
    <property type="molecule type" value="Transcribed_RNA"/>
</dbReference>
<evidence type="ECO:0000313" key="2">
    <source>
        <dbReference type="EMBL" id="JAG24367.1"/>
    </source>
</evidence>
<feature type="compositionally biased region" description="Basic and acidic residues" evidence="1">
    <location>
        <begin position="107"/>
        <end position="118"/>
    </location>
</feature>
<sequence length="118" mass="13231">DCIVRQIFLRALPTESRIAVASIRDTDITQLATIADRLIKLAEPTSLAAVKSPTSPNESDMEQITITGKTNSQPPTRTQFYPRRRPQFQRPTQQTRTQAYAYTTSDGDNRTDNPVHGN</sequence>
<name>A0A0A9XUF3_LYGHE</name>
<keyword evidence="2" id="KW-0689">Ribosomal protein</keyword>
<dbReference type="GO" id="GO:0005840">
    <property type="term" value="C:ribosome"/>
    <property type="evidence" value="ECO:0007669"/>
    <property type="project" value="UniProtKB-KW"/>
</dbReference>
<feature type="compositionally biased region" description="Polar residues" evidence="1">
    <location>
        <begin position="52"/>
        <end position="72"/>
    </location>
</feature>
<feature type="non-terminal residue" evidence="2">
    <location>
        <position position="1"/>
    </location>
</feature>